<keyword evidence="4" id="KW-0648">Protein biosynthesis</keyword>
<proteinExistence type="predicted"/>
<dbReference type="GO" id="GO:0005524">
    <property type="term" value="F:ATP binding"/>
    <property type="evidence" value="ECO:0007669"/>
    <property type="project" value="UniProtKB-KW"/>
</dbReference>
<dbReference type="Gene3D" id="3.40.50.620">
    <property type="entry name" value="HUPs"/>
    <property type="match status" value="1"/>
</dbReference>
<dbReference type="EMBL" id="UARW01000010">
    <property type="protein sequence ID" value="SQD04932.1"/>
    <property type="molecule type" value="Genomic_DNA"/>
</dbReference>
<dbReference type="InterPro" id="IPR033911">
    <property type="entry name" value="MetRS_core"/>
</dbReference>
<dbReference type="PANTHER" id="PTHR45765">
    <property type="entry name" value="METHIONINE--TRNA LIGASE"/>
    <property type="match status" value="1"/>
</dbReference>
<protein>
    <recommendedName>
        <fullName evidence="6">Methionyl-tRNA synthetase</fullName>
    </recommendedName>
</protein>
<evidence type="ECO:0000256" key="1">
    <source>
        <dbReference type="ARBA" id="ARBA00022598"/>
    </source>
</evidence>
<dbReference type="GO" id="GO:0005829">
    <property type="term" value="C:cytosol"/>
    <property type="evidence" value="ECO:0007669"/>
    <property type="project" value="TreeGrafter"/>
</dbReference>
<dbReference type="SUPFAM" id="SSF52374">
    <property type="entry name" value="Nucleotidylyl transferase"/>
    <property type="match status" value="1"/>
</dbReference>
<dbReference type="InterPro" id="IPR023458">
    <property type="entry name" value="Met-tRNA_ligase_1"/>
</dbReference>
<dbReference type="PROSITE" id="PS00178">
    <property type="entry name" value="AA_TRNA_LIGASE_I"/>
    <property type="match status" value="1"/>
</dbReference>
<dbReference type="Proteomes" id="UP000250991">
    <property type="component" value="Unassembled WGS sequence"/>
</dbReference>
<dbReference type="Pfam" id="PF09334">
    <property type="entry name" value="tRNA-synt_1g"/>
    <property type="match status" value="1"/>
</dbReference>
<evidence type="ECO:0000259" key="7">
    <source>
        <dbReference type="Pfam" id="PF09334"/>
    </source>
</evidence>
<dbReference type="GO" id="GO:0006431">
    <property type="term" value="P:methionyl-tRNA aminoacylation"/>
    <property type="evidence" value="ECO:0007669"/>
    <property type="project" value="InterPro"/>
</dbReference>
<name>A0A2X3JKA5_ECOLX</name>
<keyword evidence="2" id="KW-0547">Nucleotide-binding</keyword>
<evidence type="ECO:0000256" key="2">
    <source>
        <dbReference type="ARBA" id="ARBA00022741"/>
    </source>
</evidence>
<keyword evidence="5 8" id="KW-0030">Aminoacyl-tRNA synthetase</keyword>
<dbReference type="InterPro" id="IPR001412">
    <property type="entry name" value="aa-tRNA-synth_I_CS"/>
</dbReference>
<feature type="domain" description="Methionyl/Leucyl tRNA synthetase" evidence="7">
    <location>
        <begin position="8"/>
        <end position="122"/>
    </location>
</feature>
<dbReference type="InterPro" id="IPR015413">
    <property type="entry name" value="Methionyl/Leucyl_tRNA_Synth"/>
</dbReference>
<dbReference type="AlphaFoldDB" id="A0A2X3JKA5"/>
<dbReference type="GO" id="GO:0004825">
    <property type="term" value="F:methionine-tRNA ligase activity"/>
    <property type="evidence" value="ECO:0007669"/>
    <property type="project" value="InterPro"/>
</dbReference>
<dbReference type="InterPro" id="IPR014729">
    <property type="entry name" value="Rossmann-like_a/b/a_fold"/>
</dbReference>
<dbReference type="PRINTS" id="PR01041">
    <property type="entry name" value="TRNASYNTHMET"/>
</dbReference>
<reference evidence="8 9" key="1">
    <citation type="submission" date="2018-06" db="EMBL/GenBank/DDBJ databases">
        <authorList>
            <consortium name="Pathogen Informatics"/>
            <person name="Doyle S."/>
        </authorList>
    </citation>
    <scope>NUCLEOTIDE SEQUENCE [LARGE SCALE GENOMIC DNA]</scope>
    <source>
        <strain evidence="8 9">NCTC8009</strain>
    </source>
</reference>
<accession>A0A2X3JKA5</accession>
<sequence>MTQVAKKILVTCALPYANGSIHLGHMLEHIQADVWVRYQRMRGHEVNFICADDAHGTPIMLKAQQLGITPEQMIGEMSQEHQTDFAGFNISYDNYHSTHSEENRQLSELIYSRLKENGLLKTAPSLSCTIRKKACSCRTVL</sequence>
<evidence type="ECO:0000256" key="5">
    <source>
        <dbReference type="ARBA" id="ARBA00023146"/>
    </source>
</evidence>
<evidence type="ECO:0000313" key="8">
    <source>
        <dbReference type="EMBL" id="SQD04932.1"/>
    </source>
</evidence>
<keyword evidence="1 8" id="KW-0436">Ligase</keyword>
<organism evidence="8 9">
    <name type="scientific">Escherichia coli</name>
    <dbReference type="NCBI Taxonomy" id="562"/>
    <lineage>
        <taxon>Bacteria</taxon>
        <taxon>Pseudomonadati</taxon>
        <taxon>Pseudomonadota</taxon>
        <taxon>Gammaproteobacteria</taxon>
        <taxon>Enterobacterales</taxon>
        <taxon>Enterobacteriaceae</taxon>
        <taxon>Escherichia</taxon>
    </lineage>
</organism>
<evidence type="ECO:0000256" key="6">
    <source>
        <dbReference type="ARBA" id="ARBA00030904"/>
    </source>
</evidence>
<dbReference type="PANTHER" id="PTHR45765:SF1">
    <property type="entry name" value="METHIONINE--TRNA LIGASE, CYTOPLASMIC"/>
    <property type="match status" value="1"/>
</dbReference>
<evidence type="ECO:0000313" key="9">
    <source>
        <dbReference type="Proteomes" id="UP000250991"/>
    </source>
</evidence>
<keyword evidence="3" id="KW-0067">ATP-binding</keyword>
<evidence type="ECO:0000256" key="3">
    <source>
        <dbReference type="ARBA" id="ARBA00022840"/>
    </source>
</evidence>
<gene>
    <name evidence="8" type="primary">metG_1</name>
    <name evidence="8" type="ORF">NCTC8009_05476</name>
</gene>
<evidence type="ECO:0000256" key="4">
    <source>
        <dbReference type="ARBA" id="ARBA00022917"/>
    </source>
</evidence>